<dbReference type="PANTHER" id="PTHR46328">
    <property type="entry name" value="FAR-RED IMPAIRED RESPONSIVE (FAR1) FAMILY PROTEIN-RELATED"/>
    <property type="match status" value="1"/>
</dbReference>
<dbReference type="InterPro" id="IPR004330">
    <property type="entry name" value="FAR1_DNA_bnd_dom"/>
</dbReference>
<dbReference type="AlphaFoldDB" id="A0A444YEH0"/>
<evidence type="ECO:0000313" key="3">
    <source>
        <dbReference type="EMBL" id="RYR00308.1"/>
    </source>
</evidence>
<evidence type="ECO:0000256" key="1">
    <source>
        <dbReference type="SAM" id="MobiDB-lite"/>
    </source>
</evidence>
<proteinExistence type="predicted"/>
<dbReference type="Proteomes" id="UP000289738">
    <property type="component" value="Chromosome B07"/>
</dbReference>
<organism evidence="3 4">
    <name type="scientific">Arachis hypogaea</name>
    <name type="common">Peanut</name>
    <dbReference type="NCBI Taxonomy" id="3818"/>
    <lineage>
        <taxon>Eukaryota</taxon>
        <taxon>Viridiplantae</taxon>
        <taxon>Streptophyta</taxon>
        <taxon>Embryophyta</taxon>
        <taxon>Tracheophyta</taxon>
        <taxon>Spermatophyta</taxon>
        <taxon>Magnoliopsida</taxon>
        <taxon>eudicotyledons</taxon>
        <taxon>Gunneridae</taxon>
        <taxon>Pentapetalae</taxon>
        <taxon>rosids</taxon>
        <taxon>fabids</taxon>
        <taxon>Fabales</taxon>
        <taxon>Fabaceae</taxon>
        <taxon>Papilionoideae</taxon>
        <taxon>50 kb inversion clade</taxon>
        <taxon>dalbergioids sensu lato</taxon>
        <taxon>Dalbergieae</taxon>
        <taxon>Pterocarpus clade</taxon>
        <taxon>Arachis</taxon>
    </lineage>
</organism>
<protein>
    <recommendedName>
        <fullName evidence="2">FAR1 domain-containing protein</fullName>
    </recommendedName>
</protein>
<dbReference type="STRING" id="3818.A0A444YEH0"/>
<feature type="compositionally biased region" description="Low complexity" evidence="1">
    <location>
        <begin position="40"/>
        <end position="53"/>
    </location>
</feature>
<accession>A0A444YEH0</accession>
<gene>
    <name evidence="3" type="ORF">Ahy_B07g088431</name>
</gene>
<evidence type="ECO:0000313" key="4">
    <source>
        <dbReference type="Proteomes" id="UP000289738"/>
    </source>
</evidence>
<comment type="caution">
    <text evidence="3">The sequence shown here is derived from an EMBL/GenBank/DDBJ whole genome shotgun (WGS) entry which is preliminary data.</text>
</comment>
<feature type="compositionally biased region" description="Acidic residues" evidence="1">
    <location>
        <begin position="54"/>
        <end position="67"/>
    </location>
</feature>
<reference evidence="3 4" key="1">
    <citation type="submission" date="2019-01" db="EMBL/GenBank/DDBJ databases">
        <title>Sequencing of cultivated peanut Arachis hypogaea provides insights into genome evolution and oil improvement.</title>
        <authorList>
            <person name="Chen X."/>
        </authorList>
    </citation>
    <scope>NUCLEOTIDE SEQUENCE [LARGE SCALE GENOMIC DNA]</scope>
    <source>
        <strain evidence="4">cv. Fuhuasheng</strain>
        <tissue evidence="3">Leaves</tissue>
    </source>
</reference>
<evidence type="ECO:0000259" key="2">
    <source>
        <dbReference type="Pfam" id="PF03101"/>
    </source>
</evidence>
<keyword evidence="4" id="KW-1185">Reference proteome</keyword>
<sequence length="300" mass="33086">MDFSHSFNSEGEDSVGSASDDSCGHYCPSGDTYDDEENLECSAGGASGENSEGGADDGDGSGDADDVAEGCLRRPVAAKDFLGKEFATKEDAYAAYKEFAKLRGFGVRKGDVARVNGVLIRRDFFCHRQGTRHPKHYDRHERVREERLESRTDCKAKLKIYYDMQHSVWRVSTIVDEHNHELAPAVFARLLPSNRKMSEGDKAQVDSWKQFGIATSKTMAYMAGQVGGPKIHFSVHRKQRLTSKSMNEPISRDFNVQPKDPSRFHGLYGGAVTVAASQPSRLKSPLFASPLSPHPHASTP</sequence>
<dbReference type="Pfam" id="PF03101">
    <property type="entry name" value="FAR1"/>
    <property type="match status" value="1"/>
</dbReference>
<name>A0A444YEH0_ARAHY</name>
<feature type="domain" description="FAR1" evidence="2">
    <location>
        <begin position="96"/>
        <end position="184"/>
    </location>
</feature>
<feature type="region of interest" description="Disordered" evidence="1">
    <location>
        <begin position="1"/>
        <end position="67"/>
    </location>
</feature>
<dbReference type="EMBL" id="SDMP01000017">
    <property type="protein sequence ID" value="RYR00308.1"/>
    <property type="molecule type" value="Genomic_DNA"/>
</dbReference>